<feature type="binding site" evidence="1">
    <location>
        <position position="60"/>
    </location>
    <ligand>
        <name>Zn(2+)</name>
        <dbReference type="ChEBI" id="CHEBI:29105"/>
    </ligand>
</feature>
<keyword evidence="5" id="KW-1185">Reference proteome</keyword>
<dbReference type="PROSITE" id="PS51915">
    <property type="entry name" value="ZAD"/>
    <property type="match status" value="1"/>
</dbReference>
<dbReference type="SMART" id="SM00355">
    <property type="entry name" value="ZnF_C2H2"/>
    <property type="match status" value="4"/>
</dbReference>
<feature type="binding site" evidence="1">
    <location>
        <position position="8"/>
    </location>
    <ligand>
        <name>Zn(2+)</name>
        <dbReference type="ChEBI" id="CHEBI:29105"/>
    </ligand>
</feature>
<proteinExistence type="predicted"/>
<feature type="binding site" evidence="1">
    <location>
        <position position="11"/>
    </location>
    <ligand>
        <name>Zn(2+)</name>
        <dbReference type="ChEBI" id="CHEBI:29105"/>
    </ligand>
</feature>
<evidence type="ECO:0000256" key="1">
    <source>
        <dbReference type="PROSITE-ProRule" id="PRU01263"/>
    </source>
</evidence>
<dbReference type="Gene3D" id="3.40.1800.20">
    <property type="match status" value="1"/>
</dbReference>
<feature type="domain" description="ZAD" evidence="3">
    <location>
        <begin position="6"/>
        <end position="84"/>
    </location>
</feature>
<protein>
    <recommendedName>
        <fullName evidence="3">ZAD domain-containing protein</fullName>
    </recommendedName>
</protein>
<accession>A0A9P0NHB6</accession>
<reference evidence="4" key="1">
    <citation type="submission" date="2022-02" db="EMBL/GenBank/DDBJ databases">
        <authorList>
            <person name="King R."/>
        </authorList>
    </citation>
    <scope>NUCLEOTIDE SEQUENCE</scope>
</reference>
<dbReference type="SUPFAM" id="SSF57716">
    <property type="entry name" value="Glucocorticoid receptor-like (DNA-binding domain)"/>
    <property type="match status" value="1"/>
</dbReference>
<evidence type="ECO:0000259" key="3">
    <source>
        <dbReference type="PROSITE" id="PS51915"/>
    </source>
</evidence>
<dbReference type="AlphaFoldDB" id="A0A9P0NHB6"/>
<dbReference type="GO" id="GO:0005634">
    <property type="term" value="C:nucleus"/>
    <property type="evidence" value="ECO:0007669"/>
    <property type="project" value="InterPro"/>
</dbReference>
<dbReference type="Pfam" id="PF07776">
    <property type="entry name" value="zf-AD"/>
    <property type="match status" value="1"/>
</dbReference>
<dbReference type="SMART" id="SM00868">
    <property type="entry name" value="zf-AD"/>
    <property type="match status" value="1"/>
</dbReference>
<evidence type="ECO:0000313" key="5">
    <source>
        <dbReference type="Proteomes" id="UP001154329"/>
    </source>
</evidence>
<evidence type="ECO:0000256" key="2">
    <source>
        <dbReference type="SAM" id="MobiDB-lite"/>
    </source>
</evidence>
<dbReference type="InterPro" id="IPR012934">
    <property type="entry name" value="Znf_AD"/>
</dbReference>
<dbReference type="Gene3D" id="3.30.160.60">
    <property type="entry name" value="Classic Zinc Finger"/>
    <property type="match status" value="1"/>
</dbReference>
<dbReference type="EMBL" id="OU899034">
    <property type="protein sequence ID" value="CAH1715943.1"/>
    <property type="molecule type" value="Genomic_DNA"/>
</dbReference>
<dbReference type="GO" id="GO:0008270">
    <property type="term" value="F:zinc ion binding"/>
    <property type="evidence" value="ECO:0007669"/>
    <property type="project" value="UniProtKB-UniRule"/>
</dbReference>
<feature type="region of interest" description="Disordered" evidence="2">
    <location>
        <begin position="498"/>
        <end position="531"/>
    </location>
</feature>
<name>A0A9P0NHB6_APHGO</name>
<dbReference type="PROSITE" id="PS00028">
    <property type="entry name" value="ZINC_FINGER_C2H2_1"/>
    <property type="match status" value="1"/>
</dbReference>
<dbReference type="InterPro" id="IPR013087">
    <property type="entry name" value="Znf_C2H2_type"/>
</dbReference>
<reference evidence="4" key="2">
    <citation type="submission" date="2022-10" db="EMBL/GenBank/DDBJ databases">
        <authorList>
            <consortium name="ENA_rothamsted_submissions"/>
            <consortium name="culmorum"/>
            <person name="King R."/>
        </authorList>
    </citation>
    <scope>NUCLEOTIDE SEQUENCE</scope>
</reference>
<keyword evidence="1" id="KW-0863">Zinc-finger</keyword>
<organism evidence="4 5">
    <name type="scientific">Aphis gossypii</name>
    <name type="common">Cotton aphid</name>
    <dbReference type="NCBI Taxonomy" id="80765"/>
    <lineage>
        <taxon>Eukaryota</taxon>
        <taxon>Metazoa</taxon>
        <taxon>Ecdysozoa</taxon>
        <taxon>Arthropoda</taxon>
        <taxon>Hexapoda</taxon>
        <taxon>Insecta</taxon>
        <taxon>Pterygota</taxon>
        <taxon>Neoptera</taxon>
        <taxon>Paraneoptera</taxon>
        <taxon>Hemiptera</taxon>
        <taxon>Sternorrhyncha</taxon>
        <taxon>Aphidomorpha</taxon>
        <taxon>Aphidoidea</taxon>
        <taxon>Aphididae</taxon>
        <taxon>Aphidini</taxon>
        <taxon>Aphis</taxon>
        <taxon>Aphis</taxon>
    </lineage>
</organism>
<feature type="binding site" evidence="1">
    <location>
        <position position="57"/>
    </location>
    <ligand>
        <name>Zn(2+)</name>
        <dbReference type="ChEBI" id="CHEBI:29105"/>
    </ligand>
</feature>
<keyword evidence="1" id="KW-0479">Metal-binding</keyword>
<feature type="compositionally biased region" description="Basic residues" evidence="2">
    <location>
        <begin position="510"/>
        <end position="520"/>
    </location>
</feature>
<gene>
    <name evidence="4" type="ORF">APHIGO_LOCUS3367</name>
</gene>
<evidence type="ECO:0000313" key="4">
    <source>
        <dbReference type="EMBL" id="CAH1715943.1"/>
    </source>
</evidence>
<keyword evidence="1" id="KW-0862">Zinc</keyword>
<dbReference type="Proteomes" id="UP001154329">
    <property type="component" value="Chromosome 1"/>
</dbReference>
<sequence>MDNDVYKCRLCLRMYHDKGAIIDLSSEEAKNEQITHKILSALSILITDLDPTPKYICRVCNGQVDVIFRFATTCRINNLKHMENVTNDMLKTEYKKFMRLPVHFLFNKYQFDVKGLFDTVTSYLSDNNEDLSSTQNFDQNIGLNNHNSITNQLNIENDNPVGNGIPEISPVLEVNEPQINPNNVNHTAETGINKNVQINKQFPIGCRNNVTKRMRYPILSKPLPLLKINNISGGTNIVQNLSAAARKNQSTVNSLTIDKNTINNHSYSVLSKVNGTTTDNEVICLDDDDDEDNNNNDNQEVRLNQEILLNEWLKPDRTQANSSTHKTYQRTNKKKTIKIIPVKRKIISLSDNVQSTNTVHSLNIPCEEMTITPDLGFSTSNLGSSLNGEEEYFEALPQINNVSTVPSRVLPDTGFHFLFKPNETVDLTKDLTKKKDNAAETTVVLTKKKDNAAETTVVLTKKKDNAAETTVVLTKKKDNAAETTVVLTKKKDNAAETTVDLTNKEDNSPPKKKSSGRKRKNLDTKKSVVPKKQALKTSIIQHNQKAKIQLPTPVADTQIIERSNTSLIKPRPKRASAAVASSSEIKNMHKLGKHVEGTSSYWYVRVTRFETALYTCPICNLISTSTKSRQRHEISKHSSLLSSVHKPAVNSAPSTTNAASTQQLYLFNYLQLCLVKKDEPGIINQLAKRHHLLKALKILGPKTFGSFKCNYCRYETNLMFVLWAHMSSNHLKCNVEKKSSLHCFLCSRTVSKRTTLLKHVEKCSKETSDTISSSNQFTCVHCSVVFDSLIKLEDHTWKHK</sequence>